<sequence length="155" mass="17934">MYPRIIGALLLLFSSALQAAGEHFACQQPNAYEDYNVETLLSIAQSCQVIEVADLFFNRANHIRRVEKYIDFEQSLHNLRAGENIAYIDSYRIHIGLAEALFNKGLVPHARQTLSRLNRIYERSAEIAELRFRGYDLIADRLERRLRKNPRVQDG</sequence>
<evidence type="ECO:0000313" key="2">
    <source>
        <dbReference type="EMBL" id="MBT2989076.1"/>
    </source>
</evidence>
<dbReference type="AlphaFoldDB" id="A0A944M7Y2"/>
<evidence type="ECO:0000313" key="3">
    <source>
        <dbReference type="Proteomes" id="UP000770889"/>
    </source>
</evidence>
<comment type="caution">
    <text evidence="2">The sequence shown here is derived from an EMBL/GenBank/DDBJ whole genome shotgun (WGS) entry which is preliminary data.</text>
</comment>
<evidence type="ECO:0000256" key="1">
    <source>
        <dbReference type="SAM" id="SignalP"/>
    </source>
</evidence>
<name>A0A944M7Y2_9GAMM</name>
<feature type="signal peptide" evidence="1">
    <location>
        <begin position="1"/>
        <end position="19"/>
    </location>
</feature>
<keyword evidence="1" id="KW-0732">Signal</keyword>
<accession>A0A944M7Y2</accession>
<proteinExistence type="predicted"/>
<protein>
    <submittedName>
        <fullName evidence="2">Uncharacterized protein</fullName>
    </submittedName>
</protein>
<reference evidence="2 3" key="1">
    <citation type="submission" date="2021-05" db="EMBL/GenBank/DDBJ databases">
        <title>Genetic and Functional Diversity in Clade A Lucinid endosymbionts from the Bahamas.</title>
        <authorList>
            <person name="Giani N.M."/>
            <person name="Engel A.S."/>
            <person name="Campbell B.J."/>
        </authorList>
    </citation>
    <scope>NUCLEOTIDE SEQUENCE [LARGE SCALE GENOMIC DNA]</scope>
    <source>
        <strain evidence="2">LUC16012Gg_MoonRockCtena</strain>
    </source>
</reference>
<organism evidence="2 3">
    <name type="scientific">Candidatus Thiodiazotropha taylori</name>
    <dbReference type="NCBI Taxonomy" id="2792791"/>
    <lineage>
        <taxon>Bacteria</taxon>
        <taxon>Pseudomonadati</taxon>
        <taxon>Pseudomonadota</taxon>
        <taxon>Gammaproteobacteria</taxon>
        <taxon>Chromatiales</taxon>
        <taxon>Sedimenticolaceae</taxon>
        <taxon>Candidatus Thiodiazotropha</taxon>
    </lineage>
</organism>
<feature type="chain" id="PRO_5038110992" evidence="1">
    <location>
        <begin position="20"/>
        <end position="155"/>
    </location>
</feature>
<dbReference type="Proteomes" id="UP000770889">
    <property type="component" value="Unassembled WGS sequence"/>
</dbReference>
<gene>
    <name evidence="2" type="ORF">KME65_08920</name>
</gene>
<dbReference type="EMBL" id="JAHHGM010000006">
    <property type="protein sequence ID" value="MBT2989076.1"/>
    <property type="molecule type" value="Genomic_DNA"/>
</dbReference>